<feature type="binding site" description="via carbamate group" evidence="9">
    <location>
        <position position="492"/>
    </location>
    <ligand>
        <name>Ni(2+)</name>
        <dbReference type="ChEBI" id="CHEBI:49786"/>
        <label>2</label>
    </ligand>
</feature>
<keyword evidence="3 7" id="KW-0533">Nickel</keyword>
<dbReference type="InterPro" id="IPR032466">
    <property type="entry name" value="Metal_Hydrolase"/>
</dbReference>
<feature type="binding site" evidence="11">
    <location>
        <position position="494"/>
    </location>
    <ligand>
        <name>substrate</name>
    </ligand>
</feature>
<evidence type="ECO:0000259" key="12">
    <source>
        <dbReference type="PROSITE" id="PS51368"/>
    </source>
</evidence>
<evidence type="ECO:0000256" key="1">
    <source>
        <dbReference type="ARBA" id="ARBA00004897"/>
    </source>
</evidence>
<dbReference type="PROSITE" id="PS01120">
    <property type="entry name" value="UREASE_1"/>
    <property type="match status" value="1"/>
</dbReference>
<comment type="PTM">
    <text evidence="8">Carbamylation allows a single lysine to coordinate two nickel ions.</text>
</comment>
<proteinExistence type="inferred from homology"/>
<evidence type="ECO:0000313" key="13">
    <source>
        <dbReference type="EMBL" id="KAK4357605.1"/>
    </source>
</evidence>
<feature type="binding site" evidence="9">
    <location>
        <position position="521"/>
    </location>
    <ligand>
        <name>Ni(2+)</name>
        <dbReference type="ChEBI" id="CHEBI:49786"/>
        <label>2</label>
    </ligand>
</feature>
<dbReference type="SUPFAM" id="SSF54111">
    <property type="entry name" value="Urease, gamma-subunit"/>
    <property type="match status" value="1"/>
</dbReference>
<feature type="modified residue" description="N6-carboxylysine" evidence="8">
    <location>
        <position position="492"/>
    </location>
</feature>
<evidence type="ECO:0000256" key="3">
    <source>
        <dbReference type="ARBA" id="ARBA00022596"/>
    </source>
</evidence>
<dbReference type="CDD" id="cd00390">
    <property type="entry name" value="Urease_gamma"/>
    <property type="match status" value="1"/>
</dbReference>
<dbReference type="PROSITE" id="PS00145">
    <property type="entry name" value="UREASE_2"/>
    <property type="match status" value="1"/>
</dbReference>
<evidence type="ECO:0000256" key="9">
    <source>
        <dbReference type="PIRSR" id="PIRSR001222-51"/>
    </source>
</evidence>
<dbReference type="InterPro" id="IPR040881">
    <property type="entry name" value="Urease_linker"/>
</dbReference>
<dbReference type="FunFam" id="2.10.150.10:FF:000002">
    <property type="entry name" value="Urease"/>
    <property type="match status" value="1"/>
</dbReference>
<comment type="subunit">
    <text evidence="6">Homohexamer. Other oligomeric forms may exist depending on pH and presence of salts.</text>
</comment>
<dbReference type="InterPro" id="IPR002026">
    <property type="entry name" value="Urease_gamma/gamma-beta_su"/>
</dbReference>
<feature type="binding site" evidence="9">
    <location>
        <position position="411"/>
    </location>
    <ligand>
        <name>Ni(2+)</name>
        <dbReference type="ChEBI" id="CHEBI:49786"/>
        <label>1</label>
    </ligand>
</feature>
<keyword evidence="4 7" id="KW-0479">Metal-binding</keyword>
<dbReference type="Pfam" id="PF01979">
    <property type="entry name" value="Amidohydro_1"/>
    <property type="match status" value="1"/>
</dbReference>
<dbReference type="Pfam" id="PF00547">
    <property type="entry name" value="Urease_gamma"/>
    <property type="match status" value="1"/>
</dbReference>
<dbReference type="PIRSF" id="PIRSF001222">
    <property type="entry name" value="Urease"/>
    <property type="match status" value="1"/>
</dbReference>
<dbReference type="GO" id="GO:0035550">
    <property type="term" value="C:urease complex"/>
    <property type="evidence" value="ECO:0007669"/>
    <property type="project" value="InterPro"/>
</dbReference>
<dbReference type="InterPro" id="IPR002019">
    <property type="entry name" value="Urease_beta-like"/>
</dbReference>
<keyword evidence="5 7" id="KW-0378">Hydrolase</keyword>
<reference evidence="13" key="1">
    <citation type="submission" date="2023-12" db="EMBL/GenBank/DDBJ databases">
        <title>Genome assembly of Anisodus tanguticus.</title>
        <authorList>
            <person name="Wang Y.-J."/>
        </authorList>
    </citation>
    <scope>NUCLEOTIDE SEQUENCE</scope>
    <source>
        <strain evidence="13">KB-2021</strain>
        <tissue evidence="13">Leaf</tissue>
    </source>
</reference>
<dbReference type="Proteomes" id="UP001291623">
    <property type="component" value="Unassembled WGS sequence"/>
</dbReference>
<dbReference type="EMBL" id="JAVYJV010000012">
    <property type="protein sequence ID" value="KAK4357605.1"/>
    <property type="molecule type" value="Genomic_DNA"/>
</dbReference>
<comment type="catalytic activity">
    <reaction evidence="7">
        <text>urea + 2 H2O + H(+) = hydrogencarbonate + 2 NH4(+)</text>
        <dbReference type="Rhea" id="RHEA:20557"/>
        <dbReference type="ChEBI" id="CHEBI:15377"/>
        <dbReference type="ChEBI" id="CHEBI:15378"/>
        <dbReference type="ChEBI" id="CHEBI:16199"/>
        <dbReference type="ChEBI" id="CHEBI:17544"/>
        <dbReference type="ChEBI" id="CHEBI:28938"/>
        <dbReference type="EC" id="3.5.1.5"/>
    </reaction>
</comment>
<dbReference type="SUPFAM" id="SSF51338">
    <property type="entry name" value="Composite domain of metallo-dependent hydrolases"/>
    <property type="match status" value="1"/>
</dbReference>
<dbReference type="InterPro" id="IPR017950">
    <property type="entry name" value="Urease_AS"/>
</dbReference>
<protein>
    <recommendedName>
        <fullName evidence="2 7">Urease</fullName>
        <ecNumber evidence="2 7">3.5.1.5</ecNumber>
    </recommendedName>
    <alternativeName>
        <fullName evidence="7">Urea amidohydrolase</fullName>
    </alternativeName>
</protein>
<sequence>MPAAAEKMRVVLQLLLSKISNVSLRSTTGLITASGNPISEDEIAACRNCGHMKKMKLVPREIEKLMLHNAGYLAQKRLARAQPLNYTEAVALIATQVLEFVRDGDKSVAELMDMGRQLLGRYHFAVPPQDKFPVIEDCKIPGQMCFRDGLIFLNPQRKAVILKVTNKGDRPIQVGSHYHFIEVNPSLIFDRRRAHGMRLNIPAGTATRFEPGETKSVVLVRISGKQVIRGGNAIADCPVDDAKVMTVLGALSERGFGHLEEPNAREGVVGEESCLTFSMSHEAYANMYGPTTGDRIRLGDTDLFAEIEKDFGVYGDECVFGGGKVIRDGMGQACGYPSEDCLDTVITNAVVIDYTGIFKCDIGIKEGRIVSLCKAGNPDVMDVDTIIGVNTEVIAGEGMIITAGAIDCHVHFICPQLAYEAISSGITTMVGGGTGPAHGTRATTCTPGQVHMELMLQSTDEIPLNFGFTGKGNSSKADGLHEIIKAGAMGLKLHEDWGTTPAAIDMCLTVADQYDIQVNIHTDTLNESGFVEHTIAAFKGRTIHTYHSEGAGGGHAPDIIKVCGVKNVIPSSTNPTRPFTSNTVDEHLDMLVREAYNKMVCHHLNKDIREDVAFAESRIRAETIAAEDILHDMGAISIISSDSQAMGRIGEVICRTWQTAHKMKSFRGPLDIGGSDNDNLRIKRYIAKYTINPAIANGISQYVGSVEVGKLADLVVWKPSFFGAKPEMVIKGGAIAWSNMGDPNASIPTPEPAALDAGIKDSYGLNKRVKAVTNVRNISKLDMKLNDALPDIKVDPETYTVTADGTVLTCPPATTVPLSRNYFLF</sequence>
<dbReference type="EC" id="3.5.1.5" evidence="2 7"/>
<comment type="caution">
    <text evidence="13">The sequence shown here is derived from an EMBL/GenBank/DDBJ whole genome shotgun (WGS) entry which is preliminary data.</text>
</comment>
<feature type="binding site" description="via carbamate group" evidence="9">
    <location>
        <position position="492"/>
    </location>
    <ligand>
        <name>Ni(2+)</name>
        <dbReference type="ChEBI" id="CHEBI:49786"/>
        <label>1</label>
    </ligand>
</feature>
<dbReference type="InterPro" id="IPR006680">
    <property type="entry name" value="Amidohydro-rel"/>
</dbReference>
<dbReference type="InterPro" id="IPR011059">
    <property type="entry name" value="Metal-dep_hydrolase_composite"/>
</dbReference>
<dbReference type="Pfam" id="PF00449">
    <property type="entry name" value="Urease_alpha"/>
    <property type="match status" value="1"/>
</dbReference>
<dbReference type="InterPro" id="IPR017951">
    <property type="entry name" value="Urease_asu_c"/>
</dbReference>
<evidence type="ECO:0000256" key="4">
    <source>
        <dbReference type="ARBA" id="ARBA00022723"/>
    </source>
</evidence>
<dbReference type="Gene3D" id="3.20.20.140">
    <property type="entry name" value="Metal-dependent hydrolases"/>
    <property type="match status" value="1"/>
</dbReference>
<feature type="active site" description="Proton donor" evidence="10 11">
    <location>
        <position position="602"/>
    </location>
</feature>
<dbReference type="GO" id="GO:0043419">
    <property type="term" value="P:urea catabolic process"/>
    <property type="evidence" value="ECO:0007669"/>
    <property type="project" value="InterPro"/>
</dbReference>
<dbReference type="NCBIfam" id="TIGR01792">
    <property type="entry name" value="urease_alph"/>
    <property type="match status" value="1"/>
</dbReference>
<dbReference type="InterPro" id="IPR008221">
    <property type="entry name" value="Urease"/>
</dbReference>
<keyword evidence="14" id="KW-1185">Reference proteome</keyword>
<comment type="cofactor">
    <cofactor evidence="9">
        <name>Ni cation</name>
        <dbReference type="ChEBI" id="CHEBI:25516"/>
    </cofactor>
    <text evidence="9">Binds 2 nickel ions per subunit.</text>
</comment>
<dbReference type="NCBIfam" id="NF009686">
    <property type="entry name" value="PRK13207.1"/>
    <property type="match status" value="1"/>
</dbReference>
<evidence type="ECO:0000256" key="10">
    <source>
        <dbReference type="PIRSR" id="PIRSR611612-52"/>
    </source>
</evidence>
<dbReference type="SUPFAM" id="SSF51278">
    <property type="entry name" value="Urease, beta-subunit"/>
    <property type="match status" value="1"/>
</dbReference>
<evidence type="ECO:0000256" key="6">
    <source>
        <dbReference type="ARBA" id="ARBA00046803"/>
    </source>
</evidence>
<evidence type="ECO:0000256" key="7">
    <source>
        <dbReference type="PIRNR" id="PIRNR001222"/>
    </source>
</evidence>
<dbReference type="Pfam" id="PF00699">
    <property type="entry name" value="Urease_beta"/>
    <property type="match status" value="1"/>
</dbReference>
<dbReference type="PRINTS" id="PR01752">
    <property type="entry name" value="UREASE"/>
</dbReference>
<feature type="domain" description="Urease" evidence="12">
    <location>
        <begin position="404"/>
        <end position="825"/>
    </location>
</feature>
<dbReference type="Gene3D" id="2.30.40.10">
    <property type="entry name" value="Urease, subunit C, domain 1"/>
    <property type="match status" value="1"/>
</dbReference>
<dbReference type="AlphaFoldDB" id="A0AAE1RSP4"/>
<organism evidence="13 14">
    <name type="scientific">Anisodus tanguticus</name>
    <dbReference type="NCBI Taxonomy" id="243964"/>
    <lineage>
        <taxon>Eukaryota</taxon>
        <taxon>Viridiplantae</taxon>
        <taxon>Streptophyta</taxon>
        <taxon>Embryophyta</taxon>
        <taxon>Tracheophyta</taxon>
        <taxon>Spermatophyta</taxon>
        <taxon>Magnoliopsida</taxon>
        <taxon>eudicotyledons</taxon>
        <taxon>Gunneridae</taxon>
        <taxon>Pentapetalae</taxon>
        <taxon>asterids</taxon>
        <taxon>lamiids</taxon>
        <taxon>Solanales</taxon>
        <taxon>Solanaceae</taxon>
        <taxon>Solanoideae</taxon>
        <taxon>Hyoscyameae</taxon>
        <taxon>Anisodus</taxon>
    </lineage>
</organism>
<dbReference type="InterPro" id="IPR005848">
    <property type="entry name" value="Urease_asu"/>
</dbReference>
<feature type="binding site" evidence="9">
    <location>
        <position position="547"/>
    </location>
    <ligand>
        <name>Ni(2+)</name>
        <dbReference type="ChEBI" id="CHEBI:49786"/>
        <label>2</label>
    </ligand>
</feature>
<dbReference type="PANTHER" id="PTHR43440:SF1">
    <property type="entry name" value="UREASE"/>
    <property type="match status" value="1"/>
</dbReference>
<dbReference type="CDD" id="cd00407">
    <property type="entry name" value="Urease_beta"/>
    <property type="match status" value="1"/>
</dbReference>
<dbReference type="PROSITE" id="PS51368">
    <property type="entry name" value="UREASE_3"/>
    <property type="match status" value="1"/>
</dbReference>
<dbReference type="GO" id="GO:0009039">
    <property type="term" value="F:urease activity"/>
    <property type="evidence" value="ECO:0007669"/>
    <property type="project" value="UniProtKB-EC"/>
</dbReference>
<feature type="binding site" evidence="9">
    <location>
        <position position="642"/>
    </location>
    <ligand>
        <name>Ni(2+)</name>
        <dbReference type="ChEBI" id="CHEBI:49786"/>
        <label>1</label>
    </ligand>
</feature>
<dbReference type="NCBIfam" id="TIGR00192">
    <property type="entry name" value="urease_beta"/>
    <property type="match status" value="1"/>
</dbReference>
<evidence type="ECO:0000256" key="11">
    <source>
        <dbReference type="PROSITE-ProRule" id="PRU00700"/>
    </source>
</evidence>
<evidence type="ECO:0000256" key="5">
    <source>
        <dbReference type="ARBA" id="ARBA00022801"/>
    </source>
</evidence>
<evidence type="ECO:0000256" key="8">
    <source>
        <dbReference type="PIRSR" id="PIRSR001222-50"/>
    </source>
</evidence>
<evidence type="ECO:0000256" key="2">
    <source>
        <dbReference type="ARBA" id="ARBA00012934"/>
    </source>
</evidence>
<dbReference type="InterPro" id="IPR050112">
    <property type="entry name" value="Urease_alpha_subunit"/>
</dbReference>
<dbReference type="HAMAP" id="MF_01953">
    <property type="entry name" value="Urease_alpha"/>
    <property type="match status" value="1"/>
</dbReference>
<dbReference type="InterPro" id="IPR036461">
    <property type="entry name" value="Urease_betasu_sf"/>
</dbReference>
<dbReference type="InterPro" id="IPR036463">
    <property type="entry name" value="Urease_gamma_sf"/>
</dbReference>
<evidence type="ECO:0000313" key="14">
    <source>
        <dbReference type="Proteomes" id="UP001291623"/>
    </source>
</evidence>
<dbReference type="SUPFAM" id="SSF51556">
    <property type="entry name" value="Metallo-dependent hydrolases"/>
    <property type="match status" value="1"/>
</dbReference>
<accession>A0AAE1RSP4</accession>
<dbReference type="PANTHER" id="PTHR43440">
    <property type="entry name" value="UREASE"/>
    <property type="match status" value="1"/>
</dbReference>
<name>A0AAE1RSP4_9SOLA</name>
<gene>
    <name evidence="13" type="ORF">RND71_023215</name>
</gene>
<dbReference type="InterPro" id="IPR029754">
    <property type="entry name" value="Urease_Ni-bd"/>
</dbReference>
<dbReference type="CDD" id="cd00375">
    <property type="entry name" value="Urease_alpha"/>
    <property type="match status" value="1"/>
</dbReference>
<dbReference type="GO" id="GO:0016151">
    <property type="term" value="F:nickel cation binding"/>
    <property type="evidence" value="ECO:0007669"/>
    <property type="project" value="InterPro"/>
</dbReference>
<feature type="binding site" evidence="9">
    <location>
        <position position="409"/>
    </location>
    <ligand>
        <name>Ni(2+)</name>
        <dbReference type="ChEBI" id="CHEBI:49786"/>
        <label>1</label>
    </ligand>
</feature>
<dbReference type="Gene3D" id="2.10.150.10">
    <property type="entry name" value="Urease, beta subunit"/>
    <property type="match status" value="1"/>
</dbReference>
<dbReference type="InterPro" id="IPR011612">
    <property type="entry name" value="Urease_alpha_N_dom"/>
</dbReference>
<comment type="pathway">
    <text evidence="1 7">Nitrogen metabolism; urea degradation; CO(2) and NH(3) from urea (urease route): step 1/1.</text>
</comment>
<dbReference type="Gene3D" id="3.30.280.10">
    <property type="entry name" value="Urease, gamma-like subunit"/>
    <property type="match status" value="1"/>
</dbReference>
<dbReference type="Pfam" id="PF18473">
    <property type="entry name" value="Urease_linker"/>
    <property type="match status" value="1"/>
</dbReference>